<feature type="compositionally biased region" description="Polar residues" evidence="2">
    <location>
        <begin position="642"/>
        <end position="654"/>
    </location>
</feature>
<organism evidence="5 6">
    <name type="scientific">Natronocella acetinitrilica</name>
    <dbReference type="NCBI Taxonomy" id="414046"/>
    <lineage>
        <taxon>Bacteria</taxon>
        <taxon>Pseudomonadati</taxon>
        <taxon>Pseudomonadota</taxon>
        <taxon>Gammaproteobacteria</taxon>
        <taxon>Chromatiales</taxon>
        <taxon>Ectothiorhodospiraceae</taxon>
        <taxon>Natronocella</taxon>
    </lineage>
</organism>
<keyword evidence="6" id="KW-1185">Reference proteome</keyword>
<feature type="transmembrane region" description="Helical" evidence="3">
    <location>
        <begin position="25"/>
        <end position="47"/>
    </location>
</feature>
<feature type="region of interest" description="Disordered" evidence="2">
    <location>
        <begin position="642"/>
        <end position="663"/>
    </location>
</feature>
<feature type="transmembrane region" description="Helical" evidence="3">
    <location>
        <begin position="59"/>
        <end position="79"/>
    </location>
</feature>
<name>A0AAE3G1N3_9GAMM</name>
<dbReference type="Pfam" id="PF13727">
    <property type="entry name" value="CoA_binding_3"/>
    <property type="match status" value="1"/>
</dbReference>
<dbReference type="PANTHER" id="PTHR43318:SF1">
    <property type="entry name" value="POLYSACCHARIDE BIOSYNTHESIS PROTEIN EPSC-RELATED"/>
    <property type="match status" value="1"/>
</dbReference>
<dbReference type="InterPro" id="IPR051203">
    <property type="entry name" value="Polysaccharide_Synthase-Rel"/>
</dbReference>
<dbReference type="InterPro" id="IPR029063">
    <property type="entry name" value="SAM-dependent_MTases_sf"/>
</dbReference>
<evidence type="ECO:0000313" key="6">
    <source>
        <dbReference type="Proteomes" id="UP001205843"/>
    </source>
</evidence>
<comment type="caution">
    <text evidence="5">The sequence shown here is derived from an EMBL/GenBank/DDBJ whole genome shotgun (WGS) entry which is preliminary data.</text>
</comment>
<keyword evidence="3" id="KW-0472">Membrane</keyword>
<dbReference type="SUPFAM" id="SSF51735">
    <property type="entry name" value="NAD(P)-binding Rossmann-fold domains"/>
    <property type="match status" value="1"/>
</dbReference>
<accession>A0AAE3G1N3</accession>
<dbReference type="EMBL" id="JALJXV010000002">
    <property type="protein sequence ID" value="MCP1673980.1"/>
    <property type="molecule type" value="Genomic_DNA"/>
</dbReference>
<proteinExistence type="inferred from homology"/>
<keyword evidence="3" id="KW-1133">Transmembrane helix</keyword>
<evidence type="ECO:0000256" key="2">
    <source>
        <dbReference type="SAM" id="MobiDB-lite"/>
    </source>
</evidence>
<dbReference type="SUPFAM" id="SSF53335">
    <property type="entry name" value="S-adenosyl-L-methionine-dependent methyltransferases"/>
    <property type="match status" value="1"/>
</dbReference>
<feature type="transmembrane region" description="Helical" evidence="3">
    <location>
        <begin position="124"/>
        <end position="144"/>
    </location>
</feature>
<evidence type="ECO:0000259" key="4">
    <source>
        <dbReference type="Pfam" id="PF02719"/>
    </source>
</evidence>
<reference evidence="5" key="1">
    <citation type="submission" date="2022-03" db="EMBL/GenBank/DDBJ databases">
        <title>Genomic Encyclopedia of Type Strains, Phase III (KMG-III): the genomes of soil and plant-associated and newly described type strains.</title>
        <authorList>
            <person name="Whitman W."/>
        </authorList>
    </citation>
    <scope>NUCLEOTIDE SEQUENCE</scope>
    <source>
        <strain evidence="5">ANL 6-2</strain>
    </source>
</reference>
<dbReference type="Proteomes" id="UP001205843">
    <property type="component" value="Unassembled WGS sequence"/>
</dbReference>
<keyword evidence="3" id="KW-0812">Transmembrane</keyword>
<dbReference type="Gene3D" id="3.40.50.720">
    <property type="entry name" value="NAD(P)-binding Rossmann-like Domain"/>
    <property type="match status" value="2"/>
</dbReference>
<feature type="transmembrane region" description="Helical" evidence="3">
    <location>
        <begin position="91"/>
        <end position="112"/>
    </location>
</feature>
<dbReference type="RefSeq" id="WP_253475377.1">
    <property type="nucleotide sequence ID" value="NZ_JALJXV010000002.1"/>
</dbReference>
<gene>
    <name evidence="5" type="ORF">J2T57_001079</name>
</gene>
<dbReference type="AlphaFoldDB" id="A0AAE3G1N3"/>
<evidence type="ECO:0000256" key="3">
    <source>
        <dbReference type="SAM" id="Phobius"/>
    </source>
</evidence>
<evidence type="ECO:0000313" key="5">
    <source>
        <dbReference type="EMBL" id="MCP1673980.1"/>
    </source>
</evidence>
<feature type="domain" description="Polysaccharide biosynthesis protein CapD-like" evidence="4">
    <location>
        <begin position="294"/>
        <end position="588"/>
    </location>
</feature>
<dbReference type="PANTHER" id="PTHR43318">
    <property type="entry name" value="UDP-N-ACETYLGLUCOSAMINE 4,6-DEHYDRATASE"/>
    <property type="match status" value="1"/>
</dbReference>
<protein>
    <submittedName>
        <fullName evidence="5">FlaA1/EpsC-like NDP-sugar epimerase</fullName>
    </submittedName>
</protein>
<dbReference type="Pfam" id="PF02719">
    <property type="entry name" value="Polysacc_synt_2"/>
    <property type="match status" value="1"/>
</dbReference>
<evidence type="ECO:0000256" key="1">
    <source>
        <dbReference type="ARBA" id="ARBA00007430"/>
    </source>
</evidence>
<comment type="similarity">
    <text evidence="1">Belongs to the polysaccharide synthase family.</text>
</comment>
<dbReference type="InterPro" id="IPR036291">
    <property type="entry name" value="NAD(P)-bd_dom_sf"/>
</dbReference>
<dbReference type="InterPro" id="IPR003869">
    <property type="entry name" value="Polysac_CapD-like"/>
</dbReference>
<sequence length="663" mass="72639">MEGFRDKVRRARQYLGTLPRLGKRLLMVATDLLLLSGAVWAAFALRLGDPLHPYFVKNWWLVLAVPAIAIPCFYLSGLYSNVVRYMGPQAVSAALKGAGLATLSFIALVAVLRLETVPRTSYVIFFLLVLALCGGIRFVARTWFQALMRRRRGRHNVAIYGAGHAGAQLAVALEGGVEFFPRAFVDDDSSTHGQVIAGRKVFSPDRLPWLIERYGLTHVLLAMPSLGREQRRRIVNRLEQLPVHIKTMPALADLVSGRARVSQVQEVDIDDLLGREGVVPNEDLLHRALAGRVVLVTGAGGSIGSEICRQVLQRAPVKLLLLEQSEHSLYAIERQLQALVRVGKLGTRIVPLLGTVTNSARLRAIMQAYGVEVVYHAAAYKHVPIVEENVLEGVENNIFGTRCAAEAAMSAGVPEFVLISTDKAVRPTNVMGASKRMAELILQALAERGGHGTRFSMVRFGNVLGSSGSVVPLFRDQIRRGGPVTVTHEEITRYFMSIPEAATLVIQAGAMAEGGDVFVLDMGEPVKIVDLARRMIHLSGFTEQSEDNPGGDIAIEFTGLRPGEKLYEELLLGDNVTRTSHPMIMRAQEARIPWDDLSARLDALAECISSFDFERAREIMASAVEGYAPQGVTFDLLGRQLTTNAQKTPTTAPSSPERRARPH</sequence>
<dbReference type="CDD" id="cd05237">
    <property type="entry name" value="UDP_invert_4-6DH_SDR_e"/>
    <property type="match status" value="1"/>
</dbReference>